<proteinExistence type="predicted"/>
<comment type="caution">
    <text evidence="3">The sequence shown here is derived from an EMBL/GenBank/DDBJ whole genome shotgun (WGS) entry which is preliminary data.</text>
</comment>
<keyword evidence="2" id="KW-0732">Signal</keyword>
<organism evidence="3 4">
    <name type="scientific">Fistulifera solaris</name>
    <name type="common">Oleaginous diatom</name>
    <dbReference type="NCBI Taxonomy" id="1519565"/>
    <lineage>
        <taxon>Eukaryota</taxon>
        <taxon>Sar</taxon>
        <taxon>Stramenopiles</taxon>
        <taxon>Ochrophyta</taxon>
        <taxon>Bacillariophyta</taxon>
        <taxon>Bacillariophyceae</taxon>
        <taxon>Bacillariophycidae</taxon>
        <taxon>Naviculales</taxon>
        <taxon>Naviculaceae</taxon>
        <taxon>Fistulifera</taxon>
    </lineage>
</organism>
<dbReference type="OrthoDB" id="44504at2759"/>
<protein>
    <submittedName>
        <fullName evidence="3">Uncharacterized protein</fullName>
    </submittedName>
</protein>
<keyword evidence="1" id="KW-0812">Transmembrane</keyword>
<evidence type="ECO:0000313" key="3">
    <source>
        <dbReference type="EMBL" id="GAX17863.1"/>
    </source>
</evidence>
<keyword evidence="4" id="KW-1185">Reference proteome</keyword>
<evidence type="ECO:0000313" key="4">
    <source>
        <dbReference type="Proteomes" id="UP000198406"/>
    </source>
</evidence>
<keyword evidence="1" id="KW-0472">Membrane</keyword>
<feature type="chain" id="PRO_5013300862" evidence="2">
    <location>
        <begin position="20"/>
        <end position="206"/>
    </location>
</feature>
<dbReference type="AlphaFoldDB" id="A0A1Z5JUZ9"/>
<keyword evidence="1" id="KW-1133">Transmembrane helix</keyword>
<name>A0A1Z5JUZ9_FISSO</name>
<accession>A0A1Z5JUZ9</accession>
<gene>
    <name evidence="3" type="ORF">FisN_18Hh067</name>
</gene>
<reference evidence="3 4" key="1">
    <citation type="journal article" date="2015" name="Plant Cell">
        <title>Oil accumulation by the oleaginous diatom Fistulifera solaris as revealed by the genome and transcriptome.</title>
        <authorList>
            <person name="Tanaka T."/>
            <person name="Maeda Y."/>
            <person name="Veluchamy A."/>
            <person name="Tanaka M."/>
            <person name="Abida H."/>
            <person name="Marechal E."/>
            <person name="Bowler C."/>
            <person name="Muto M."/>
            <person name="Sunaga Y."/>
            <person name="Tanaka M."/>
            <person name="Yoshino T."/>
            <person name="Taniguchi T."/>
            <person name="Fukuda Y."/>
            <person name="Nemoto M."/>
            <person name="Matsumoto M."/>
            <person name="Wong P.S."/>
            <person name="Aburatani S."/>
            <person name="Fujibuchi W."/>
        </authorList>
    </citation>
    <scope>NUCLEOTIDE SEQUENCE [LARGE SCALE GENOMIC DNA]</scope>
    <source>
        <strain evidence="3 4">JPCC DA0580</strain>
    </source>
</reference>
<evidence type="ECO:0000256" key="2">
    <source>
        <dbReference type="SAM" id="SignalP"/>
    </source>
</evidence>
<sequence>MTKLVALICLLVSVTTTAAFSIPPAVAKTTARCAVASGDYYRRTLEQARHVAFAPTSSPQEARKYLFEVLHLQTGCSTGVLEDDGVCDNVQEMADLVAHLRVKANEKVLRREVVLMASLMMSASAVTLMAWFMGRSHVVPFTPQEWMWAVRDGYLPTLLEQNFKYGGFLVDDPSDFQPFLWTEWGWSLRDGYVPTMMADWFRNGGL</sequence>
<dbReference type="Proteomes" id="UP000198406">
    <property type="component" value="Unassembled WGS sequence"/>
</dbReference>
<feature type="signal peptide" evidence="2">
    <location>
        <begin position="1"/>
        <end position="19"/>
    </location>
</feature>
<evidence type="ECO:0000256" key="1">
    <source>
        <dbReference type="SAM" id="Phobius"/>
    </source>
</evidence>
<feature type="transmembrane region" description="Helical" evidence="1">
    <location>
        <begin position="113"/>
        <end position="132"/>
    </location>
</feature>
<dbReference type="InParanoid" id="A0A1Z5JUZ9"/>
<dbReference type="EMBL" id="BDSP01000123">
    <property type="protein sequence ID" value="GAX17863.1"/>
    <property type="molecule type" value="Genomic_DNA"/>
</dbReference>